<proteinExistence type="predicted"/>
<dbReference type="InterPro" id="IPR001387">
    <property type="entry name" value="Cro/C1-type_HTH"/>
</dbReference>
<dbReference type="CDD" id="cd00093">
    <property type="entry name" value="HTH_XRE"/>
    <property type="match status" value="1"/>
</dbReference>
<evidence type="ECO:0000259" key="1">
    <source>
        <dbReference type="PROSITE" id="PS50943"/>
    </source>
</evidence>
<dbReference type="InterPro" id="IPR010982">
    <property type="entry name" value="Lambda_DNA-bd_dom_sf"/>
</dbReference>
<name>A0AAJ6BLM8_9CAUL</name>
<evidence type="ECO:0000313" key="3">
    <source>
        <dbReference type="Proteomes" id="UP001213664"/>
    </source>
</evidence>
<reference evidence="2" key="1">
    <citation type="submission" date="2023-03" db="EMBL/GenBank/DDBJ databases">
        <title>Andean soil-derived lignocellulolytic bacterial consortium as a source of novel taxa and putative plastic-active enzymes.</title>
        <authorList>
            <person name="Diaz-Garcia L."/>
            <person name="Chuvochina M."/>
            <person name="Feuerriegel G."/>
            <person name="Bunk B."/>
            <person name="Sproer C."/>
            <person name="Streit W.R."/>
            <person name="Rodriguez L.M."/>
            <person name="Overmann J."/>
            <person name="Jimenez D.J."/>
        </authorList>
    </citation>
    <scope>NUCLEOTIDE SEQUENCE</scope>
    <source>
        <strain evidence="2">MAG 833</strain>
    </source>
</reference>
<dbReference type="AlphaFoldDB" id="A0AAJ6BLM8"/>
<dbReference type="Gene3D" id="1.10.260.40">
    <property type="entry name" value="lambda repressor-like DNA-binding domains"/>
    <property type="match status" value="1"/>
</dbReference>
<dbReference type="GO" id="GO:0003677">
    <property type="term" value="F:DNA binding"/>
    <property type="evidence" value="ECO:0007669"/>
    <property type="project" value="InterPro"/>
</dbReference>
<dbReference type="SMART" id="SM00530">
    <property type="entry name" value="HTH_XRE"/>
    <property type="match status" value="1"/>
</dbReference>
<dbReference type="Pfam" id="PF01381">
    <property type="entry name" value="HTH_3"/>
    <property type="match status" value="1"/>
</dbReference>
<dbReference type="PROSITE" id="PS50943">
    <property type="entry name" value="HTH_CROC1"/>
    <property type="match status" value="1"/>
</dbReference>
<gene>
    <name evidence="2" type="ORF">P0Y50_02635</name>
</gene>
<feature type="domain" description="HTH cro/C1-type" evidence="1">
    <location>
        <begin position="17"/>
        <end position="71"/>
    </location>
</feature>
<dbReference type="SUPFAM" id="SSF47413">
    <property type="entry name" value="lambda repressor-like DNA-binding domains"/>
    <property type="match status" value="1"/>
</dbReference>
<dbReference type="EMBL" id="CP119326">
    <property type="protein sequence ID" value="WEK40522.1"/>
    <property type="molecule type" value="Genomic_DNA"/>
</dbReference>
<protein>
    <submittedName>
        <fullName evidence="2">Helix-turn-helix transcriptional regulator</fullName>
    </submittedName>
</protein>
<organism evidence="2 3">
    <name type="scientific">Candidatus Brevundimonas colombiensis</name>
    <dbReference type="NCBI Taxonomy" id="3121376"/>
    <lineage>
        <taxon>Bacteria</taxon>
        <taxon>Pseudomonadati</taxon>
        <taxon>Pseudomonadota</taxon>
        <taxon>Alphaproteobacteria</taxon>
        <taxon>Caulobacterales</taxon>
        <taxon>Caulobacteraceae</taxon>
        <taxon>Brevundimonas</taxon>
    </lineage>
</organism>
<dbReference type="Proteomes" id="UP001213664">
    <property type="component" value="Chromosome"/>
</dbReference>
<accession>A0AAJ6BLM8</accession>
<sequence>MPSSIFTQRHQEFIAFIASVRKAADVTQVELAERLGKPQSFVSKVERGERRLDVIEFCQVAEALGWNSAELLRKFVDRSL</sequence>
<evidence type="ECO:0000313" key="2">
    <source>
        <dbReference type="EMBL" id="WEK40522.1"/>
    </source>
</evidence>